<reference evidence="3 4" key="1">
    <citation type="journal article" date="2020" name="Microbiol. Resour. Announc.">
        <title>Draft Genome Sequence of a Cladosporium Species Isolated from the Mesophotic Ascidian Didemnum maculosum.</title>
        <authorList>
            <person name="Gioti A."/>
            <person name="Siaperas R."/>
            <person name="Nikolaivits E."/>
            <person name="Le Goff G."/>
            <person name="Ouazzani J."/>
            <person name="Kotoulas G."/>
            <person name="Topakas E."/>
        </authorList>
    </citation>
    <scope>NUCLEOTIDE SEQUENCE [LARGE SCALE GENOMIC DNA]</scope>
    <source>
        <strain evidence="3 4">TM138-S3</strain>
    </source>
</reference>
<comment type="caution">
    <text evidence="3">The sequence shown here is derived from an EMBL/GenBank/DDBJ whole genome shotgun (WGS) entry which is preliminary data.</text>
</comment>
<evidence type="ECO:0000259" key="2">
    <source>
        <dbReference type="Pfam" id="PF24864"/>
    </source>
</evidence>
<sequence>MRMGSLMDWMTGRDGSAKPPRRTRRTDFLWEREDIIDPPLRSLPPTRPRRLTNTSQSHAQLQSGLIARLPPEIRILIWEHVVGPEDAKDVLHIEVGDGILRQNRCYQRDSTALTFQHDCWSAMWRGKYRVGGGKGIDEPAEHYYAFLPLLFTCKLIYTESVGLLYSNNTFDFRRSATVIRLPHVMLPHRFQQLNRVQFSTAFSCYVSRRELPQGLPADFWELPDDRRLWEEACQVLASFNHLGYLRITIEMMCRLEQHKHPVDASLLLEILLPLKAVSAKSFVVEIPEGISSVRERLGEVPFRIIKRL</sequence>
<dbReference type="InterPro" id="IPR056632">
    <property type="entry name" value="DUF7730"/>
</dbReference>
<dbReference type="PANTHER" id="PTHR38790">
    <property type="entry name" value="2EXR DOMAIN-CONTAINING PROTEIN-RELATED"/>
    <property type="match status" value="1"/>
</dbReference>
<dbReference type="RefSeq" id="XP_069228066.1">
    <property type="nucleotide sequence ID" value="XM_069374742.1"/>
</dbReference>
<accession>A0AB34KMZ1</accession>
<evidence type="ECO:0000313" key="3">
    <source>
        <dbReference type="EMBL" id="KAL1584960.1"/>
    </source>
</evidence>
<keyword evidence="4" id="KW-1185">Reference proteome</keyword>
<feature type="domain" description="DUF7730" evidence="2">
    <location>
        <begin position="58"/>
        <end position="301"/>
    </location>
</feature>
<organism evidence="3 4">
    <name type="scientific">Cladosporium halotolerans</name>
    <dbReference type="NCBI Taxonomy" id="1052096"/>
    <lineage>
        <taxon>Eukaryota</taxon>
        <taxon>Fungi</taxon>
        <taxon>Dikarya</taxon>
        <taxon>Ascomycota</taxon>
        <taxon>Pezizomycotina</taxon>
        <taxon>Dothideomycetes</taxon>
        <taxon>Dothideomycetidae</taxon>
        <taxon>Cladosporiales</taxon>
        <taxon>Cladosporiaceae</taxon>
        <taxon>Cladosporium</taxon>
    </lineage>
</organism>
<feature type="region of interest" description="Disordered" evidence="1">
    <location>
        <begin position="1"/>
        <end position="24"/>
    </location>
</feature>
<dbReference type="Proteomes" id="UP000803884">
    <property type="component" value="Unassembled WGS sequence"/>
</dbReference>
<proteinExistence type="predicted"/>
<dbReference type="EMBL" id="JAAQHG020000022">
    <property type="protein sequence ID" value="KAL1584960.1"/>
    <property type="molecule type" value="Genomic_DNA"/>
</dbReference>
<gene>
    <name evidence="3" type="ORF">WHR41_06137</name>
</gene>
<name>A0AB34KMZ1_9PEZI</name>
<dbReference type="GeneID" id="96007580"/>
<protein>
    <recommendedName>
        <fullName evidence="2">DUF7730 domain-containing protein</fullName>
    </recommendedName>
</protein>
<dbReference type="Pfam" id="PF24864">
    <property type="entry name" value="DUF7730"/>
    <property type="match status" value="1"/>
</dbReference>
<dbReference type="AlphaFoldDB" id="A0AB34KMZ1"/>
<evidence type="ECO:0000313" key="4">
    <source>
        <dbReference type="Proteomes" id="UP000803884"/>
    </source>
</evidence>
<evidence type="ECO:0000256" key="1">
    <source>
        <dbReference type="SAM" id="MobiDB-lite"/>
    </source>
</evidence>